<evidence type="ECO:0000256" key="9">
    <source>
        <dbReference type="RuleBase" id="RU365015"/>
    </source>
</evidence>
<dbReference type="InterPro" id="IPR013148">
    <property type="entry name" value="Glyco_hydro_32_N"/>
</dbReference>
<dbReference type="Pfam" id="PF08244">
    <property type="entry name" value="Glyco_hydro_32C"/>
    <property type="match status" value="1"/>
</dbReference>
<evidence type="ECO:0000256" key="3">
    <source>
        <dbReference type="ARBA" id="ARBA00012758"/>
    </source>
</evidence>
<evidence type="ECO:0000313" key="12">
    <source>
        <dbReference type="EMBL" id="ORC16013.1"/>
    </source>
</evidence>
<evidence type="ECO:0000256" key="6">
    <source>
        <dbReference type="ARBA" id="ARBA00023295"/>
    </source>
</evidence>
<dbReference type="PANTHER" id="PTHR43101">
    <property type="entry name" value="BETA-FRUCTOSIDASE"/>
    <property type="match status" value="1"/>
</dbReference>
<dbReference type="Gene3D" id="2.60.120.560">
    <property type="entry name" value="Exo-inulinase, domain 1"/>
    <property type="match status" value="1"/>
</dbReference>
<dbReference type="InterPro" id="IPR023296">
    <property type="entry name" value="Glyco_hydro_beta-prop_sf"/>
</dbReference>
<keyword evidence="6 8" id="KW-0326">Glycosidase</keyword>
<gene>
    <name evidence="12" type="ORF">A7979_05205</name>
</gene>
<sequence>MTLEHDSEKLAAQLAAAEKANAELETKVKQRWYPSFHIVAKAGWINDPNGLSHFGGRYQVYFQHHPYSTHWGPMHWGHVSSEDMVTWRREPIALAPTLEADRDGVFSGSAVTGADGQLYAYYTGHRWSNGVNEDAGSDQVQCLATSQGGVTFEKKGVVVEGPIELPNFRDPKVFREGDTWYMVFGATSTENRGQVWMYSSHDMLTWEFERILFEDPNPDVFMLECPDFFKLGDHWVLLYCPMGVKKKGYASRNGHNAGYVVGSWEPGGDFEVATDYRLVDWGHNFYATQTFEAPDGRRVGYGWMGSFTLPLASQAEDGWAGQLTVPREFTLGSDLSLRNRPVAEVEKLRGSAQDLGALTVAANEQKTLLSGLETYEFEVVLNLAQSKAERIGFRVGLSPDGGHAFIGYDDLAERVFIDRRLTAGDGGYRSAPAPAGDTLKLRVLVDRGSIEIFVNDGVESVTSFAFFGEGQRQLVLTAESGTAVLDSLTLWGLGTIWEG</sequence>
<dbReference type="InterPro" id="IPR013320">
    <property type="entry name" value="ConA-like_dom_sf"/>
</dbReference>
<evidence type="ECO:0000256" key="1">
    <source>
        <dbReference type="ARBA" id="ARBA00004914"/>
    </source>
</evidence>
<dbReference type="InterPro" id="IPR013189">
    <property type="entry name" value="Glyco_hydro_32_C"/>
</dbReference>
<dbReference type="Gene3D" id="2.115.10.20">
    <property type="entry name" value="Glycosyl hydrolase domain, family 43"/>
    <property type="match status" value="1"/>
</dbReference>
<dbReference type="InterPro" id="IPR006232">
    <property type="entry name" value="Suc6P_hydrolase"/>
</dbReference>
<keyword evidence="13" id="KW-1185">Reference proteome</keyword>
<proteinExistence type="inferred from homology"/>
<comment type="subcellular location">
    <subcellularLocation>
        <location evidence="9">Cytoplasm</location>
    </subcellularLocation>
</comment>
<dbReference type="NCBIfam" id="TIGR01322">
    <property type="entry name" value="scrB_fam"/>
    <property type="match status" value="1"/>
</dbReference>
<dbReference type="SMART" id="SM00640">
    <property type="entry name" value="Glyco_32"/>
    <property type="match status" value="1"/>
</dbReference>
<dbReference type="CDD" id="cd08996">
    <property type="entry name" value="GH32_FFase"/>
    <property type="match status" value="1"/>
</dbReference>
<dbReference type="GO" id="GO:0005985">
    <property type="term" value="P:sucrose metabolic process"/>
    <property type="evidence" value="ECO:0007669"/>
    <property type="project" value="UniProtKB-UniPathway"/>
</dbReference>
<accession>A0A1Y1RN54</accession>
<comment type="function">
    <text evidence="9">Enables the bacterium to metabolize sucrose as a sole carbon source.</text>
</comment>
<keyword evidence="9" id="KW-0963">Cytoplasm</keyword>
<evidence type="ECO:0000256" key="7">
    <source>
        <dbReference type="ARBA" id="ARBA00033367"/>
    </source>
</evidence>
<evidence type="ECO:0000256" key="5">
    <source>
        <dbReference type="ARBA" id="ARBA00022801"/>
    </source>
</evidence>
<feature type="domain" description="Glycosyl hydrolase family 32 N-terminal" evidence="10">
    <location>
        <begin position="37"/>
        <end position="337"/>
    </location>
</feature>
<evidence type="ECO:0000256" key="8">
    <source>
        <dbReference type="RuleBase" id="RU362110"/>
    </source>
</evidence>
<dbReference type="RefSeq" id="WP_083092493.1">
    <property type="nucleotide sequence ID" value="NZ_LXWF01000041.1"/>
</dbReference>
<dbReference type="SUPFAM" id="SSF49899">
    <property type="entry name" value="Concanavalin A-like lectins/glucanases"/>
    <property type="match status" value="1"/>
</dbReference>
<dbReference type="InterPro" id="IPR051214">
    <property type="entry name" value="GH32_Enzymes"/>
</dbReference>
<dbReference type="Proteomes" id="UP000192359">
    <property type="component" value="Unassembled WGS sequence"/>
</dbReference>
<dbReference type="GO" id="GO:0004564">
    <property type="term" value="F:beta-fructofuranosidase activity"/>
    <property type="evidence" value="ECO:0007669"/>
    <property type="project" value="UniProtKB-EC"/>
</dbReference>
<evidence type="ECO:0000259" key="10">
    <source>
        <dbReference type="Pfam" id="PF00251"/>
    </source>
</evidence>
<dbReference type="GO" id="GO:0005737">
    <property type="term" value="C:cytoplasm"/>
    <property type="evidence" value="ECO:0007669"/>
    <property type="project" value="UniProtKB-SubCell"/>
</dbReference>
<dbReference type="UniPathway" id="UPA00238"/>
<dbReference type="Pfam" id="PF00251">
    <property type="entry name" value="Glyco_hydro_32N"/>
    <property type="match status" value="1"/>
</dbReference>
<comment type="similarity">
    <text evidence="2 8">Belongs to the glycosyl hydrolase 32 family.</text>
</comment>
<keyword evidence="5 8" id="KW-0378">Hydrolase</keyword>
<organism evidence="12 13">
    <name type="scientific">Rothia nasimurium</name>
    <dbReference type="NCBI Taxonomy" id="85336"/>
    <lineage>
        <taxon>Bacteria</taxon>
        <taxon>Bacillati</taxon>
        <taxon>Actinomycetota</taxon>
        <taxon>Actinomycetes</taxon>
        <taxon>Micrococcales</taxon>
        <taxon>Micrococcaceae</taxon>
        <taxon>Rothia</taxon>
    </lineage>
</organism>
<keyword evidence="9" id="KW-0119">Carbohydrate metabolism</keyword>
<comment type="pathway">
    <text evidence="1 9">Glycan biosynthesis; sucrose metabolism.</text>
</comment>
<dbReference type="AlphaFoldDB" id="A0A1Y1RN54"/>
<comment type="caution">
    <text evidence="12">The sequence shown here is derived from an EMBL/GenBank/DDBJ whole genome shotgun (WGS) entry which is preliminary data.</text>
</comment>
<evidence type="ECO:0000256" key="4">
    <source>
        <dbReference type="ARBA" id="ARBA00019623"/>
    </source>
</evidence>
<dbReference type="PANTHER" id="PTHR43101:SF1">
    <property type="entry name" value="BETA-FRUCTOSIDASE"/>
    <property type="match status" value="1"/>
</dbReference>
<dbReference type="OrthoDB" id="9776657at2"/>
<dbReference type="InterPro" id="IPR001362">
    <property type="entry name" value="Glyco_hydro_32"/>
</dbReference>
<evidence type="ECO:0000256" key="2">
    <source>
        <dbReference type="ARBA" id="ARBA00009902"/>
    </source>
</evidence>
<dbReference type="EC" id="3.2.1.26" evidence="3 8"/>
<evidence type="ECO:0000313" key="13">
    <source>
        <dbReference type="Proteomes" id="UP000192359"/>
    </source>
</evidence>
<reference evidence="12 13" key="1">
    <citation type="submission" date="2016-05" db="EMBL/GenBank/DDBJ databases">
        <title>Draft genome sequence of a porcine commensal Rothia nasimurium.</title>
        <authorList>
            <person name="Gaiser R.A."/>
            <person name="Van Baarlen P."/>
            <person name="Wells J.M."/>
        </authorList>
    </citation>
    <scope>NUCLEOTIDE SEQUENCE [LARGE SCALE GENOMIC DNA]</scope>
    <source>
        <strain evidence="12 13">PT-32</strain>
    </source>
</reference>
<comment type="catalytic activity">
    <reaction evidence="8">
        <text>Hydrolysis of terminal non-reducing beta-D-fructofuranoside residues in beta-D-fructofuranosides.</text>
        <dbReference type="EC" id="3.2.1.26"/>
    </reaction>
</comment>
<evidence type="ECO:0000259" key="11">
    <source>
        <dbReference type="Pfam" id="PF08244"/>
    </source>
</evidence>
<protein>
    <recommendedName>
        <fullName evidence="4 8">Sucrose-6-phosphate hydrolase</fullName>
        <ecNumber evidence="3 8">3.2.1.26</ecNumber>
    </recommendedName>
    <alternativeName>
        <fullName evidence="7 9">Invertase</fullName>
    </alternativeName>
</protein>
<name>A0A1Y1RN54_9MICC</name>
<feature type="domain" description="Glycosyl hydrolase family 32 C-terminal" evidence="11">
    <location>
        <begin position="344"/>
        <end position="491"/>
    </location>
</feature>
<dbReference type="SUPFAM" id="SSF75005">
    <property type="entry name" value="Arabinanase/levansucrase/invertase"/>
    <property type="match status" value="1"/>
</dbReference>
<dbReference type="EMBL" id="LXWF01000041">
    <property type="protein sequence ID" value="ORC16013.1"/>
    <property type="molecule type" value="Genomic_DNA"/>
</dbReference>